<evidence type="ECO:0000313" key="2">
    <source>
        <dbReference type="Proteomes" id="UP000601435"/>
    </source>
</evidence>
<evidence type="ECO:0000313" key="1">
    <source>
        <dbReference type="EMBL" id="CAE7399594.1"/>
    </source>
</evidence>
<protein>
    <submittedName>
        <fullName evidence="1">P4H11 protein</fullName>
    </submittedName>
</protein>
<gene>
    <name evidence="1" type="primary">P4H11</name>
    <name evidence="1" type="ORF">SNEC2469_LOCUS10926</name>
</gene>
<dbReference type="EMBL" id="CAJNJA010017353">
    <property type="protein sequence ID" value="CAE7399594.1"/>
    <property type="molecule type" value="Genomic_DNA"/>
</dbReference>
<sequence>MVARPRLIGLLAAHFATKDASRVDRLRRLLRSVEEQTLSVPLLVSWSTEDAEDRASQDGVAERASAVIDDFQRRGVIHAMPRLRGRRAQFQHYARLRESLKRHIQPSDQPWVFFSDDDDLWHPRRAEEYVVAIQDRPDDVPVVHSRIHLSPGLGPRLPLDATSAEVTRMEATRAVF</sequence>
<name>A0A812QR79_9DINO</name>
<dbReference type="OrthoDB" id="439727at2759"/>
<dbReference type="Gene3D" id="3.90.550.10">
    <property type="entry name" value="Spore Coat Polysaccharide Biosynthesis Protein SpsA, Chain A"/>
    <property type="match status" value="1"/>
</dbReference>
<reference evidence="1" key="1">
    <citation type="submission" date="2021-02" db="EMBL/GenBank/DDBJ databases">
        <authorList>
            <person name="Dougan E. K."/>
            <person name="Rhodes N."/>
            <person name="Thang M."/>
            <person name="Chan C."/>
        </authorList>
    </citation>
    <scope>NUCLEOTIDE SEQUENCE</scope>
</reference>
<dbReference type="InterPro" id="IPR029044">
    <property type="entry name" value="Nucleotide-diphossugar_trans"/>
</dbReference>
<proteinExistence type="predicted"/>
<organism evidence="1 2">
    <name type="scientific">Symbiodinium necroappetens</name>
    <dbReference type="NCBI Taxonomy" id="1628268"/>
    <lineage>
        <taxon>Eukaryota</taxon>
        <taxon>Sar</taxon>
        <taxon>Alveolata</taxon>
        <taxon>Dinophyceae</taxon>
        <taxon>Suessiales</taxon>
        <taxon>Symbiodiniaceae</taxon>
        <taxon>Symbiodinium</taxon>
    </lineage>
</organism>
<dbReference type="AlphaFoldDB" id="A0A812QR79"/>
<dbReference type="SUPFAM" id="SSF53448">
    <property type="entry name" value="Nucleotide-diphospho-sugar transferases"/>
    <property type="match status" value="1"/>
</dbReference>
<comment type="caution">
    <text evidence="1">The sequence shown here is derived from an EMBL/GenBank/DDBJ whole genome shotgun (WGS) entry which is preliminary data.</text>
</comment>
<accession>A0A812QR79</accession>
<dbReference type="Proteomes" id="UP000601435">
    <property type="component" value="Unassembled WGS sequence"/>
</dbReference>
<keyword evidence="2" id="KW-1185">Reference proteome</keyword>